<dbReference type="GO" id="GO:0006364">
    <property type="term" value="P:rRNA processing"/>
    <property type="evidence" value="ECO:0007669"/>
    <property type="project" value="TreeGrafter"/>
</dbReference>
<dbReference type="PANTHER" id="PTHR13191:SF0">
    <property type="entry name" value="RIBOSOMAL RNA-PROCESSING PROTEIN 7 HOMOLOG A-RELATED"/>
    <property type="match status" value="1"/>
</dbReference>
<dbReference type="GO" id="GO:0000028">
    <property type="term" value="P:ribosomal small subunit assembly"/>
    <property type="evidence" value="ECO:0007669"/>
    <property type="project" value="TreeGrafter"/>
</dbReference>
<evidence type="ECO:0000313" key="5">
    <source>
        <dbReference type="Proteomes" id="UP000663880"/>
    </source>
</evidence>
<dbReference type="GO" id="GO:0032545">
    <property type="term" value="C:CURI complex"/>
    <property type="evidence" value="ECO:0007669"/>
    <property type="project" value="TreeGrafter"/>
</dbReference>
<evidence type="ECO:0008006" key="6">
    <source>
        <dbReference type="Google" id="ProtNLM"/>
    </source>
</evidence>
<protein>
    <recommendedName>
        <fullName evidence="6">Ribosomal RNA-processing protein 7 C-terminal domain-containing protein</fullName>
    </recommendedName>
</protein>
<reference evidence="4" key="1">
    <citation type="submission" date="2021-02" db="EMBL/GenBank/DDBJ databases">
        <authorList>
            <person name="Steward A R."/>
        </authorList>
    </citation>
    <scope>NUCLEOTIDE SEQUENCE</scope>
</reference>
<dbReference type="GO" id="GO:0003676">
    <property type="term" value="F:nucleic acid binding"/>
    <property type="evidence" value="ECO:0007669"/>
    <property type="project" value="InterPro"/>
</dbReference>
<name>A0A821WMP6_9NEOP</name>
<dbReference type="CDD" id="cd12951">
    <property type="entry name" value="RRP7_Rrp7A"/>
    <property type="match status" value="1"/>
</dbReference>
<comment type="caution">
    <text evidence="4">The sequence shown here is derived from an EMBL/GenBank/DDBJ whole genome shotgun (WGS) entry which is preliminary data.</text>
</comment>
<sequence length="260" mass="30691">MKSQFSFDFKALQLKITDASTNPHMVYIKEHLVRDHTADKPSGRTLFIVNVPPYVDEQSITNAFKEAGTIQSVHFSEKPNTINSNTEKFTVDPCKPSFRVCYLVFKKVAYLQNALKLKELQPMNLDAHIVLGINKFIHEHNESVFKPMELKNRIEIFMKRCDEKIKKEIEKEKQLEQEDDEGWITVTKRSKVQSFARTEKVENKIMAKEKKSKKKKELTNFYTFQIRESKMKHIVSLRQKFDEDKKKIAQIKQSRRFKPF</sequence>
<dbReference type="Gene3D" id="6.10.250.1770">
    <property type="match status" value="1"/>
</dbReference>
<dbReference type="InterPro" id="IPR024326">
    <property type="entry name" value="RRP7_C"/>
</dbReference>
<dbReference type="EMBL" id="CAJOBZ010000061">
    <property type="protein sequence ID" value="CAF4927516.1"/>
    <property type="molecule type" value="Genomic_DNA"/>
</dbReference>
<feature type="domain" description="Rrp7 RRM-like N-terminal" evidence="3">
    <location>
        <begin position="19"/>
        <end position="92"/>
    </location>
</feature>
<dbReference type="Pfam" id="PF17799">
    <property type="entry name" value="RRM_Rrp7"/>
    <property type="match status" value="1"/>
</dbReference>
<comment type="similarity">
    <text evidence="1">Belongs to the RRP7 family.</text>
</comment>
<gene>
    <name evidence="4" type="ORF">PMACD_LOCUS13569</name>
</gene>
<proteinExistence type="inferred from homology"/>
<dbReference type="InterPro" id="IPR040447">
    <property type="entry name" value="RRM_Rrp7"/>
</dbReference>
<dbReference type="InterPro" id="IPR035979">
    <property type="entry name" value="RBD_domain_sf"/>
</dbReference>
<accession>A0A821WMP6</accession>
<dbReference type="InterPro" id="IPR040446">
    <property type="entry name" value="RRP7"/>
</dbReference>
<organism evidence="4 5">
    <name type="scientific">Pieris macdunnoughi</name>
    <dbReference type="NCBI Taxonomy" id="345717"/>
    <lineage>
        <taxon>Eukaryota</taxon>
        <taxon>Metazoa</taxon>
        <taxon>Ecdysozoa</taxon>
        <taxon>Arthropoda</taxon>
        <taxon>Hexapoda</taxon>
        <taxon>Insecta</taxon>
        <taxon>Pterygota</taxon>
        <taxon>Neoptera</taxon>
        <taxon>Endopterygota</taxon>
        <taxon>Lepidoptera</taxon>
        <taxon>Glossata</taxon>
        <taxon>Ditrysia</taxon>
        <taxon>Papilionoidea</taxon>
        <taxon>Pieridae</taxon>
        <taxon>Pierinae</taxon>
        <taxon>Pieris</taxon>
    </lineage>
</organism>
<dbReference type="Pfam" id="PF12923">
    <property type="entry name" value="RRP7"/>
    <property type="match status" value="1"/>
</dbReference>
<evidence type="ECO:0000313" key="4">
    <source>
        <dbReference type="EMBL" id="CAF4927516.1"/>
    </source>
</evidence>
<dbReference type="PANTHER" id="PTHR13191">
    <property type="entry name" value="RIBOSOMAL RNA PROCESSING PROTEIN 7-RELATED"/>
    <property type="match status" value="1"/>
</dbReference>
<keyword evidence="5" id="KW-1185">Reference proteome</keyword>
<dbReference type="AlphaFoldDB" id="A0A821WMP6"/>
<dbReference type="InterPro" id="IPR012677">
    <property type="entry name" value="Nucleotide-bd_a/b_plait_sf"/>
</dbReference>
<dbReference type="Proteomes" id="UP000663880">
    <property type="component" value="Unassembled WGS sequence"/>
</dbReference>
<evidence type="ECO:0000259" key="3">
    <source>
        <dbReference type="Pfam" id="PF17799"/>
    </source>
</evidence>
<dbReference type="SUPFAM" id="SSF54928">
    <property type="entry name" value="RNA-binding domain, RBD"/>
    <property type="match status" value="1"/>
</dbReference>
<feature type="domain" description="Ribosomal RNA-processing protein 7 C-terminal" evidence="2">
    <location>
        <begin position="142"/>
        <end position="260"/>
    </location>
</feature>
<dbReference type="GO" id="GO:0034456">
    <property type="term" value="C:UTP-C complex"/>
    <property type="evidence" value="ECO:0007669"/>
    <property type="project" value="TreeGrafter"/>
</dbReference>
<dbReference type="Gene3D" id="3.30.70.330">
    <property type="match status" value="1"/>
</dbReference>
<dbReference type="OrthoDB" id="5390at2759"/>
<evidence type="ECO:0000256" key="1">
    <source>
        <dbReference type="ARBA" id="ARBA00006110"/>
    </source>
</evidence>
<evidence type="ECO:0000259" key="2">
    <source>
        <dbReference type="Pfam" id="PF12923"/>
    </source>
</evidence>